<sequence length="166" mass="18146">MSNPRGSDISWTKPEQTRPGQLGTEHPPNNRSFIHPLFPIPEDVIEIRDLLRNGLFFWTSFLPKRVRAAIRLANPDLGVGGEVDDDSEYEDPVSCDDPVEGSSLPPSKGKGINLGDIEFSVGDSVLPGWDPNLAFGDGGGSSDMPIPDFDGFLMVYPRVRYSPAYG</sequence>
<protein>
    <submittedName>
        <fullName evidence="2">Uncharacterized protein</fullName>
    </submittedName>
</protein>
<keyword evidence="3" id="KW-1185">Reference proteome</keyword>
<feature type="region of interest" description="Disordered" evidence="1">
    <location>
        <begin position="1"/>
        <end position="30"/>
    </location>
</feature>
<comment type="caution">
    <text evidence="2">The sequence shown here is derived from an EMBL/GenBank/DDBJ whole genome shotgun (WGS) entry which is preliminary data.</text>
</comment>
<feature type="compositionally biased region" description="Polar residues" evidence="1">
    <location>
        <begin position="1"/>
        <end position="14"/>
    </location>
</feature>
<gene>
    <name evidence="2" type="ORF">Bca52824_016222</name>
</gene>
<dbReference type="AlphaFoldDB" id="A0A8X7W3A2"/>
<evidence type="ECO:0000256" key="1">
    <source>
        <dbReference type="SAM" id="MobiDB-lite"/>
    </source>
</evidence>
<feature type="compositionally biased region" description="Acidic residues" evidence="1">
    <location>
        <begin position="82"/>
        <end position="99"/>
    </location>
</feature>
<accession>A0A8X7W3A2</accession>
<reference evidence="2 3" key="1">
    <citation type="submission" date="2020-02" db="EMBL/GenBank/DDBJ databases">
        <authorList>
            <person name="Ma Q."/>
            <person name="Huang Y."/>
            <person name="Song X."/>
            <person name="Pei D."/>
        </authorList>
    </citation>
    <scope>NUCLEOTIDE SEQUENCE [LARGE SCALE GENOMIC DNA]</scope>
    <source>
        <strain evidence="2">Sxm20200214</strain>
        <tissue evidence="2">Leaf</tissue>
    </source>
</reference>
<name>A0A8X7W3A2_BRACI</name>
<evidence type="ECO:0000313" key="2">
    <source>
        <dbReference type="EMBL" id="KAG2323009.1"/>
    </source>
</evidence>
<dbReference type="Proteomes" id="UP000886595">
    <property type="component" value="Unassembled WGS sequence"/>
</dbReference>
<dbReference type="EMBL" id="JAAMPC010000003">
    <property type="protein sequence ID" value="KAG2323009.1"/>
    <property type="molecule type" value="Genomic_DNA"/>
</dbReference>
<organism evidence="2 3">
    <name type="scientific">Brassica carinata</name>
    <name type="common">Ethiopian mustard</name>
    <name type="synonym">Abyssinian cabbage</name>
    <dbReference type="NCBI Taxonomy" id="52824"/>
    <lineage>
        <taxon>Eukaryota</taxon>
        <taxon>Viridiplantae</taxon>
        <taxon>Streptophyta</taxon>
        <taxon>Embryophyta</taxon>
        <taxon>Tracheophyta</taxon>
        <taxon>Spermatophyta</taxon>
        <taxon>Magnoliopsida</taxon>
        <taxon>eudicotyledons</taxon>
        <taxon>Gunneridae</taxon>
        <taxon>Pentapetalae</taxon>
        <taxon>rosids</taxon>
        <taxon>malvids</taxon>
        <taxon>Brassicales</taxon>
        <taxon>Brassicaceae</taxon>
        <taxon>Brassiceae</taxon>
        <taxon>Brassica</taxon>
    </lineage>
</organism>
<evidence type="ECO:0000313" key="3">
    <source>
        <dbReference type="Proteomes" id="UP000886595"/>
    </source>
</evidence>
<feature type="region of interest" description="Disordered" evidence="1">
    <location>
        <begin position="77"/>
        <end position="110"/>
    </location>
</feature>
<proteinExistence type="predicted"/>